<evidence type="ECO:0000313" key="2">
    <source>
        <dbReference type="Proteomes" id="UP000178249"/>
    </source>
</evidence>
<dbReference type="CDD" id="cd24049">
    <property type="entry name" value="ASKHA_NBD_PilM"/>
    <property type="match status" value="1"/>
</dbReference>
<dbReference type="InterPro" id="IPR050696">
    <property type="entry name" value="FtsA/MreB"/>
</dbReference>
<name>A0A1F6C5T2_9BACT</name>
<dbReference type="NCBIfam" id="TIGR01175">
    <property type="entry name" value="pilM"/>
    <property type="match status" value="1"/>
</dbReference>
<protein>
    <recommendedName>
        <fullName evidence="3">SHS2 domain-containing protein</fullName>
    </recommendedName>
</protein>
<dbReference type="PANTHER" id="PTHR32432:SF3">
    <property type="entry name" value="ETHANOLAMINE UTILIZATION PROTEIN EUTJ"/>
    <property type="match status" value="1"/>
</dbReference>
<dbReference type="AlphaFoldDB" id="A0A1F6C5T2"/>
<dbReference type="Gene3D" id="3.30.1490.300">
    <property type="match status" value="1"/>
</dbReference>
<organism evidence="1 2">
    <name type="scientific">Candidatus Kaiserbacteria bacterium RIFCSPHIGHO2_01_FULL_48_10</name>
    <dbReference type="NCBI Taxonomy" id="1798476"/>
    <lineage>
        <taxon>Bacteria</taxon>
        <taxon>Candidatus Kaiseribacteriota</taxon>
    </lineage>
</organism>
<evidence type="ECO:0008006" key="3">
    <source>
        <dbReference type="Google" id="ProtNLM"/>
    </source>
</evidence>
<reference evidence="1 2" key="1">
    <citation type="journal article" date="2016" name="Nat. Commun.">
        <title>Thousands of microbial genomes shed light on interconnected biogeochemical processes in an aquifer system.</title>
        <authorList>
            <person name="Anantharaman K."/>
            <person name="Brown C.T."/>
            <person name="Hug L.A."/>
            <person name="Sharon I."/>
            <person name="Castelle C.J."/>
            <person name="Probst A.J."/>
            <person name="Thomas B.C."/>
            <person name="Singh A."/>
            <person name="Wilkins M.J."/>
            <person name="Karaoz U."/>
            <person name="Brodie E.L."/>
            <person name="Williams K.H."/>
            <person name="Hubbard S.S."/>
            <person name="Banfield J.F."/>
        </authorList>
    </citation>
    <scope>NUCLEOTIDE SEQUENCE [LARGE SCALE GENOMIC DNA]</scope>
</reference>
<dbReference type="InterPro" id="IPR043129">
    <property type="entry name" value="ATPase_NBD"/>
</dbReference>
<accession>A0A1F6C5T2</accession>
<dbReference type="Pfam" id="PF11104">
    <property type="entry name" value="PilM_2"/>
    <property type="match status" value="1"/>
</dbReference>
<evidence type="ECO:0000313" key="1">
    <source>
        <dbReference type="EMBL" id="OGG44514.1"/>
    </source>
</evidence>
<sequence length="368" mass="39374">MDFSLNAISDFVSKLTSSFTKKSGQSFIGIDIGLSSIKVVQISEQKGGAVLETYGELALGPYANAEVGQAVNLPATKIAEALIDLFREANITSRTGGVSIPLAASLISVITLPTRNESDLATMIPIEARKYIPVPVSEVSLDWFVIPEAERTFLRTNAPRSSNTTEALLVAIRNDTLTKFGNIMKVATVSARFYEAEPFSMARSAYEHSTSPTMIIDLGASSTRIYIIEFGIIEISHTVNRGAQDLTLALERSGGLTFAEAESEKRSKGVVGNPAGVAALEFIFSEARRIFLTYQRKEGKSVSRVVLVGGGAELKGITDIASKFFDAHVLLGSPFDKVTTPAFIGDILKNAGPSFASAVGLALRALQQ</sequence>
<comment type="caution">
    <text evidence="1">The sequence shown here is derived from an EMBL/GenBank/DDBJ whole genome shotgun (WGS) entry which is preliminary data.</text>
</comment>
<dbReference type="Proteomes" id="UP000178249">
    <property type="component" value="Unassembled WGS sequence"/>
</dbReference>
<dbReference type="EMBL" id="MFKP01000007">
    <property type="protein sequence ID" value="OGG44514.1"/>
    <property type="molecule type" value="Genomic_DNA"/>
</dbReference>
<dbReference type="SUPFAM" id="SSF53067">
    <property type="entry name" value="Actin-like ATPase domain"/>
    <property type="match status" value="1"/>
</dbReference>
<dbReference type="Gene3D" id="3.30.420.40">
    <property type="match status" value="2"/>
</dbReference>
<gene>
    <name evidence="1" type="ORF">A2841_02890</name>
</gene>
<dbReference type="PANTHER" id="PTHR32432">
    <property type="entry name" value="CELL DIVISION PROTEIN FTSA-RELATED"/>
    <property type="match status" value="1"/>
</dbReference>
<dbReference type="InterPro" id="IPR005883">
    <property type="entry name" value="PilM"/>
</dbReference>
<proteinExistence type="predicted"/>